<dbReference type="EMBL" id="LHPG02000009">
    <property type="protein sequence ID" value="PRW56064.1"/>
    <property type="molecule type" value="Genomic_DNA"/>
</dbReference>
<keyword evidence="5 10" id="KW-0547">Nucleotide-binding</keyword>
<dbReference type="HAMAP" id="MF_00379">
    <property type="entry name" value="GTPase_MnmE"/>
    <property type="match status" value="1"/>
</dbReference>
<evidence type="ECO:0000256" key="3">
    <source>
        <dbReference type="ARBA" id="ARBA00022694"/>
    </source>
</evidence>
<feature type="compositionally biased region" description="Gly residues" evidence="11">
    <location>
        <begin position="379"/>
        <end position="390"/>
    </location>
</feature>
<dbReference type="GO" id="GO:0042802">
    <property type="term" value="F:identical protein binding"/>
    <property type="evidence" value="ECO:0007669"/>
    <property type="project" value="UniProtKB-ARBA"/>
</dbReference>
<dbReference type="PANTHER" id="PTHR42714">
    <property type="entry name" value="TRNA MODIFICATION GTPASE GTPBP3"/>
    <property type="match status" value="1"/>
</dbReference>
<dbReference type="Gene3D" id="3.30.1360.120">
    <property type="entry name" value="Probable tRNA modification gtpase trme, domain 1"/>
    <property type="match status" value="1"/>
</dbReference>
<dbReference type="GO" id="GO:0030488">
    <property type="term" value="P:tRNA methylation"/>
    <property type="evidence" value="ECO:0007669"/>
    <property type="project" value="TreeGrafter"/>
</dbReference>
<evidence type="ECO:0000256" key="4">
    <source>
        <dbReference type="ARBA" id="ARBA00022723"/>
    </source>
</evidence>
<dbReference type="InterPro" id="IPR004520">
    <property type="entry name" value="GTPase_MnmE"/>
</dbReference>
<dbReference type="PROSITE" id="PS51709">
    <property type="entry name" value="G_TRME"/>
    <property type="match status" value="1"/>
</dbReference>
<dbReference type="PANTHER" id="PTHR42714:SF2">
    <property type="entry name" value="TRNA MODIFICATION GTPASE GTPBP3, MITOCHONDRIAL"/>
    <property type="match status" value="1"/>
</dbReference>
<evidence type="ECO:0000256" key="6">
    <source>
        <dbReference type="ARBA" id="ARBA00022801"/>
    </source>
</evidence>
<evidence type="ECO:0000259" key="12">
    <source>
        <dbReference type="PROSITE" id="PS51709"/>
    </source>
</evidence>
<dbReference type="Gene3D" id="3.40.50.300">
    <property type="entry name" value="P-loop containing nucleotide triphosphate hydrolases"/>
    <property type="match status" value="2"/>
</dbReference>
<dbReference type="InterPro" id="IPR031168">
    <property type="entry name" value="G_TrmE"/>
</dbReference>
<evidence type="ECO:0000256" key="9">
    <source>
        <dbReference type="ARBA" id="ARBA00023134"/>
    </source>
</evidence>
<feature type="compositionally biased region" description="Low complexity" evidence="11">
    <location>
        <begin position="360"/>
        <end position="378"/>
    </location>
</feature>
<evidence type="ECO:0000256" key="11">
    <source>
        <dbReference type="SAM" id="MobiDB-lite"/>
    </source>
</evidence>
<evidence type="ECO:0000256" key="2">
    <source>
        <dbReference type="ARBA" id="ARBA00011043"/>
    </source>
</evidence>
<dbReference type="NCBIfam" id="TIGR00450">
    <property type="entry name" value="mnmE_trmE_thdF"/>
    <property type="match status" value="1"/>
</dbReference>
<feature type="domain" description="TrmE-type G" evidence="12">
    <location>
        <begin position="254"/>
        <end position="500"/>
    </location>
</feature>
<dbReference type="AlphaFoldDB" id="A0A2P6TPV3"/>
<accession>A0A2P6TPV3</accession>
<dbReference type="GO" id="GO:0009507">
    <property type="term" value="C:chloroplast"/>
    <property type="evidence" value="ECO:0007669"/>
    <property type="project" value="UniProtKB-SubCell"/>
</dbReference>
<dbReference type="CDD" id="cd04164">
    <property type="entry name" value="trmE"/>
    <property type="match status" value="1"/>
</dbReference>
<comment type="caution">
    <text evidence="13">The sequence shown here is derived from an EMBL/GenBank/DDBJ whole genome shotgun (WGS) entry which is preliminary data.</text>
</comment>
<evidence type="ECO:0000313" key="13">
    <source>
        <dbReference type="EMBL" id="PRW56064.1"/>
    </source>
</evidence>
<dbReference type="Pfam" id="PF12631">
    <property type="entry name" value="MnmE_helical"/>
    <property type="match status" value="1"/>
</dbReference>
<keyword evidence="4" id="KW-0479">Metal-binding</keyword>
<dbReference type="GO" id="GO:0002098">
    <property type="term" value="P:tRNA wobble uridine modification"/>
    <property type="evidence" value="ECO:0007669"/>
    <property type="project" value="TreeGrafter"/>
</dbReference>
<dbReference type="Gene3D" id="1.20.120.430">
    <property type="entry name" value="tRNA modification GTPase MnmE domain 2"/>
    <property type="match status" value="2"/>
</dbReference>
<dbReference type="PRINTS" id="PR00326">
    <property type="entry name" value="GTP1OBG"/>
</dbReference>
<evidence type="ECO:0000256" key="10">
    <source>
        <dbReference type="RuleBase" id="RU003313"/>
    </source>
</evidence>
<dbReference type="GO" id="GO:0046872">
    <property type="term" value="F:metal ion binding"/>
    <property type="evidence" value="ECO:0007669"/>
    <property type="project" value="UniProtKB-KW"/>
</dbReference>
<organism evidence="13 14">
    <name type="scientific">Chlorella sorokiniana</name>
    <name type="common">Freshwater green alga</name>
    <dbReference type="NCBI Taxonomy" id="3076"/>
    <lineage>
        <taxon>Eukaryota</taxon>
        <taxon>Viridiplantae</taxon>
        <taxon>Chlorophyta</taxon>
        <taxon>core chlorophytes</taxon>
        <taxon>Trebouxiophyceae</taxon>
        <taxon>Chlorellales</taxon>
        <taxon>Chlorellaceae</taxon>
        <taxon>Chlorella clade</taxon>
        <taxon>Chlorella</taxon>
    </lineage>
</organism>
<proteinExistence type="inferred from homology"/>
<keyword evidence="8" id="KW-0630">Potassium</keyword>
<dbReference type="InterPro" id="IPR006073">
    <property type="entry name" value="GTP-bd"/>
</dbReference>
<keyword evidence="3 10" id="KW-0819">tRNA processing</keyword>
<comment type="similarity">
    <text evidence="2 10">Belongs to the TRAFAC class TrmE-Era-EngA-EngB-Septin-like GTPase superfamily. TrmE GTPase family.</text>
</comment>
<feature type="region of interest" description="Disordered" evidence="11">
    <location>
        <begin position="358"/>
        <end position="393"/>
    </location>
</feature>
<dbReference type="CDD" id="cd14858">
    <property type="entry name" value="TrmE_N"/>
    <property type="match status" value="1"/>
</dbReference>
<name>A0A2P6TPV3_CHLSO</name>
<keyword evidence="14" id="KW-1185">Reference proteome</keyword>
<dbReference type="InterPro" id="IPR027417">
    <property type="entry name" value="P-loop_NTPase"/>
</dbReference>
<keyword evidence="9 10" id="KW-0342">GTP-binding</keyword>
<keyword evidence="7" id="KW-0460">Magnesium</keyword>
<dbReference type="InterPro" id="IPR018948">
    <property type="entry name" value="GTP-bd_TrmE_N"/>
</dbReference>
<dbReference type="InterPro" id="IPR025867">
    <property type="entry name" value="MnmE_helical"/>
</dbReference>
<dbReference type="InterPro" id="IPR027368">
    <property type="entry name" value="MnmE_dom2"/>
</dbReference>
<comment type="subcellular location">
    <subcellularLocation>
        <location evidence="1">Plastid</location>
        <location evidence="1">Chloroplast</location>
    </subcellularLocation>
</comment>
<feature type="region of interest" description="Disordered" evidence="11">
    <location>
        <begin position="413"/>
        <end position="439"/>
    </location>
</feature>
<evidence type="ECO:0000256" key="8">
    <source>
        <dbReference type="ARBA" id="ARBA00022958"/>
    </source>
</evidence>
<evidence type="ECO:0000256" key="7">
    <source>
        <dbReference type="ARBA" id="ARBA00022842"/>
    </source>
</evidence>
<gene>
    <name evidence="13" type="ORF">C2E21_5164</name>
</gene>
<evidence type="ECO:0000256" key="5">
    <source>
        <dbReference type="ARBA" id="ARBA00022741"/>
    </source>
</evidence>
<keyword evidence="6" id="KW-0378">Hydrolase</keyword>
<dbReference type="STRING" id="3076.A0A2P6TPV3"/>
<dbReference type="Pfam" id="PF10396">
    <property type="entry name" value="TrmE_N"/>
    <property type="match status" value="1"/>
</dbReference>
<dbReference type="GO" id="GO:0005525">
    <property type="term" value="F:GTP binding"/>
    <property type="evidence" value="ECO:0007669"/>
    <property type="project" value="UniProtKB-KW"/>
</dbReference>
<dbReference type="FunFam" id="3.30.1360.120:FF:000003">
    <property type="entry name" value="tRNA modification GTPase MnmE"/>
    <property type="match status" value="1"/>
</dbReference>
<dbReference type="OrthoDB" id="188276at2759"/>
<evidence type="ECO:0000256" key="1">
    <source>
        <dbReference type="ARBA" id="ARBA00004229"/>
    </source>
</evidence>
<dbReference type="InterPro" id="IPR027266">
    <property type="entry name" value="TrmE/GcvT-like"/>
</dbReference>
<reference evidence="13 14" key="1">
    <citation type="journal article" date="2018" name="Plant J.">
        <title>Genome sequences of Chlorella sorokiniana UTEX 1602 and Micractinium conductrix SAG 241.80: implications to maltose excretion by a green alga.</title>
        <authorList>
            <person name="Arriola M.B."/>
            <person name="Velmurugan N."/>
            <person name="Zhang Y."/>
            <person name="Plunkett M.H."/>
            <person name="Hondzo H."/>
            <person name="Barney B.M."/>
        </authorList>
    </citation>
    <scope>NUCLEOTIDE SEQUENCE [LARGE SCALE GENOMIC DNA]</scope>
    <source>
        <strain evidence="14">UTEX 1602</strain>
    </source>
</reference>
<dbReference type="NCBIfam" id="TIGR00231">
    <property type="entry name" value="small_GTP"/>
    <property type="match status" value="1"/>
</dbReference>
<dbReference type="SUPFAM" id="SSF52540">
    <property type="entry name" value="P-loop containing nucleoside triphosphate hydrolases"/>
    <property type="match status" value="1"/>
</dbReference>
<protein>
    <submittedName>
        <fullName evidence="13">tRNA modification GTPase</fullName>
    </submittedName>
</protein>
<feature type="region of interest" description="Disordered" evidence="11">
    <location>
        <begin position="1"/>
        <end position="29"/>
    </location>
</feature>
<dbReference type="GO" id="GO:0003924">
    <property type="term" value="F:GTPase activity"/>
    <property type="evidence" value="ECO:0007669"/>
    <property type="project" value="InterPro"/>
</dbReference>
<dbReference type="GO" id="GO:0005829">
    <property type="term" value="C:cytosol"/>
    <property type="evidence" value="ECO:0007669"/>
    <property type="project" value="TreeGrafter"/>
</dbReference>
<sequence length="692" mass="72142">MPRGDLNALFPEDSSSSDEDEFGERGPSDKDTIVAIVSGAQQGAVSIIRLSGELAVHIAMMVFRPAGTEKLSSKEKADWWPESHRVYYGHAVDLMGDVMDEVLLMAMLKPRSYTAEDVVEIHTHGGGISAQRVLERLMEIGARLARPGEFTMRAFLNGRLDLSQAESVAQLIDARTVAAADSALAGLQGGLGREITAMRQECVDLLVELDARLDFDEDLPPLDVPALVERINQLTQRLEAALATGRQGQLLRTGLQVALVGRPNVGKSSLLNALSGTERAIVTDIAGTTRDIVEAGIVIGGIPITLLDTAGMRESVDLVEQIGVERSLAAAKQADIAVMVVDAEAGWTPADDDIFQQMFGSSSSSSSSSSAAGSDSDSGLGGGWGSGDGGAAASSKRGAAPALLVLNKSDLAAKQRQQQTDGKKAQTGSKKAAGAGRGKKAGKAAAAADATAADTAVAAAAAAAGVPPAAAARFAAVVETSATKRQGMDSLQDAVLQLADAPELARGGVAFAVNERQSEALINAREALQRLQLSIAAELPLDFWSIDLREAVLSLGEYDVRYLSDETALLLGSAVVGAYALQHLMAPHSAYETYWAPSQPYSAATTQYNGLGALSMAATTASVARLPGNRTAKKMLLKVTGASWLVFGLADLYYSRTGVNNNGGISAAINVSLGSYFLFKGFQPVADGKKSG</sequence>
<evidence type="ECO:0000313" key="14">
    <source>
        <dbReference type="Proteomes" id="UP000239899"/>
    </source>
</evidence>
<dbReference type="Proteomes" id="UP000239899">
    <property type="component" value="Unassembled WGS sequence"/>
</dbReference>
<dbReference type="InterPro" id="IPR005225">
    <property type="entry name" value="Small_GTP-bd"/>
</dbReference>
<dbReference type="Pfam" id="PF01926">
    <property type="entry name" value="MMR_HSR1"/>
    <property type="match status" value="1"/>
</dbReference>